<reference evidence="1 2" key="1">
    <citation type="submission" date="2018-11" db="EMBL/GenBank/DDBJ databases">
        <title>Lysobacter cryohumiis sp. nov., isolated from soil in the Tianshan Mountains, Xinjiang, China.</title>
        <authorList>
            <person name="Luo Y."/>
            <person name="Sheng H."/>
        </authorList>
    </citation>
    <scope>NUCLEOTIDE SEQUENCE [LARGE SCALE GENOMIC DNA]</scope>
    <source>
        <strain evidence="1 2">ZS60</strain>
    </source>
</reference>
<sequence>MKLCAPQWTSAGELLNADRHLFARGLGQAHKFNPPEDAAMHEYLHAFLDDAVQPTGCIYKDVVHPFAASAWLRGRRLPLLRIHRPLADVVWSMTRAGWDYPRHAAPAELAPADRPIYGLMRAWRALQSLDAVEIAFDDLLDDDSVLQRALQRLYLRCDITVPDYRDSAFRAYMEEVRLRRDSDQWRAIDARIAALEQEHFASP</sequence>
<protein>
    <submittedName>
        <fullName evidence="1">Uncharacterized protein</fullName>
    </submittedName>
</protein>
<accession>A0A3M8SW79</accession>
<organism evidence="1 2">
    <name type="scientific">Montanilutibacter psychrotolerans</name>
    <dbReference type="NCBI Taxonomy" id="1327343"/>
    <lineage>
        <taxon>Bacteria</taxon>
        <taxon>Pseudomonadati</taxon>
        <taxon>Pseudomonadota</taxon>
        <taxon>Gammaproteobacteria</taxon>
        <taxon>Lysobacterales</taxon>
        <taxon>Lysobacteraceae</taxon>
        <taxon>Montanilutibacter</taxon>
    </lineage>
</organism>
<evidence type="ECO:0000313" key="1">
    <source>
        <dbReference type="EMBL" id="RNF83110.1"/>
    </source>
</evidence>
<proteinExistence type="predicted"/>
<dbReference type="EMBL" id="RIBS01000005">
    <property type="protein sequence ID" value="RNF83110.1"/>
    <property type="molecule type" value="Genomic_DNA"/>
</dbReference>
<gene>
    <name evidence="1" type="ORF">EER27_11360</name>
</gene>
<comment type="caution">
    <text evidence="1">The sequence shown here is derived from an EMBL/GenBank/DDBJ whole genome shotgun (WGS) entry which is preliminary data.</text>
</comment>
<dbReference type="AlphaFoldDB" id="A0A3M8SW79"/>
<name>A0A3M8SW79_9GAMM</name>
<keyword evidence="2" id="KW-1185">Reference proteome</keyword>
<evidence type="ECO:0000313" key="2">
    <source>
        <dbReference type="Proteomes" id="UP000267049"/>
    </source>
</evidence>
<dbReference type="Proteomes" id="UP000267049">
    <property type="component" value="Unassembled WGS sequence"/>
</dbReference>